<dbReference type="InterPro" id="IPR013626">
    <property type="entry name" value="PaO"/>
</dbReference>
<dbReference type="GO" id="GO:0009507">
    <property type="term" value="C:chloroplast"/>
    <property type="evidence" value="ECO:0007669"/>
    <property type="project" value="UniProtKB-SubCell"/>
</dbReference>
<dbReference type="Proteomes" id="UP001165085">
    <property type="component" value="Unassembled WGS sequence"/>
</dbReference>
<evidence type="ECO:0000256" key="5">
    <source>
        <dbReference type="ARBA" id="ARBA00022692"/>
    </source>
</evidence>
<keyword evidence="12" id="KW-0411">Iron-sulfur</keyword>
<evidence type="ECO:0000256" key="13">
    <source>
        <dbReference type="ARBA" id="ARBA00023136"/>
    </source>
</evidence>
<dbReference type="Gene3D" id="2.102.10.10">
    <property type="entry name" value="Rieske [2Fe-2S] iron-sulphur domain"/>
    <property type="match status" value="1"/>
</dbReference>
<dbReference type="Gene3D" id="3.90.380.10">
    <property type="entry name" value="Naphthalene 1,2-dioxygenase Alpha Subunit, Chain A, domain 1"/>
    <property type="match status" value="1"/>
</dbReference>
<dbReference type="OrthoDB" id="426882at2759"/>
<evidence type="ECO:0000313" key="16">
    <source>
        <dbReference type="Proteomes" id="UP001165085"/>
    </source>
</evidence>
<evidence type="ECO:0000256" key="3">
    <source>
        <dbReference type="ARBA" id="ARBA00022528"/>
    </source>
</evidence>
<dbReference type="PANTHER" id="PTHR21266">
    <property type="entry name" value="IRON-SULFUR DOMAIN CONTAINING PROTEIN"/>
    <property type="match status" value="1"/>
</dbReference>
<dbReference type="GO" id="GO:0046872">
    <property type="term" value="F:metal ion binding"/>
    <property type="evidence" value="ECO:0007669"/>
    <property type="project" value="UniProtKB-KW"/>
</dbReference>
<keyword evidence="11" id="KW-0408">Iron</keyword>
<sequence>MWCEQLENSFLRYFAAELPSFNPIEVNVRVSNATKFAAMLHHLLYKANLLLLLSCSACALIAQAPSACHKLAQHRAAAASRTASHRQDITAMAACHIGAQHRTAAASRPASHRQDITAMAAMSTAVDSESTTNTPNYSNFDWHDHWYPVAWMRDLPVNTITKITLFDVDYCVVNRGEQDPLALEDKCPHRLAALSEGRLTAQGYVQCAYHGWSFDATGACKSVPQRPNGAQQSTMLCATACPCRVEQGLLWLFPGADAENAKPPPRVQEMDDPAFKWSTAVRDLPIDYSILIENILDPDHGLFAHQAAPFDLYTASRDAPQTVTLAETSPGFFSLSSAVAATPKLAATKEKTAKDTTLNITGALTGISTFRPPCTIATGRRDVDGETKFQACFWIAPVGVGRTRFMSAAVGRLPFSVPRWLQHVSLNNFLDQDTHLLATQQPNVLAAEYKAATGGEPMVRRKIYKYSSPTERLLVEVGKFMDAAVPKTPNRYAEPLRLLMQCPDRSTTLDRYSQHTQICPDSRGAVRNAKALRFVAWAAAATVAAGRVARLGSVARAAVSPAALGLAALGYAAHAFVGEFSFKYVSAKRDRDLRGISKVFADERLDE</sequence>
<evidence type="ECO:0000256" key="6">
    <source>
        <dbReference type="ARBA" id="ARBA00022714"/>
    </source>
</evidence>
<evidence type="ECO:0000259" key="14">
    <source>
        <dbReference type="PROSITE" id="PS51296"/>
    </source>
</evidence>
<organism evidence="15 16">
    <name type="scientific">Triparma strigata</name>
    <dbReference type="NCBI Taxonomy" id="1606541"/>
    <lineage>
        <taxon>Eukaryota</taxon>
        <taxon>Sar</taxon>
        <taxon>Stramenopiles</taxon>
        <taxon>Ochrophyta</taxon>
        <taxon>Bolidophyceae</taxon>
        <taxon>Parmales</taxon>
        <taxon>Triparmaceae</taxon>
        <taxon>Triparma</taxon>
    </lineage>
</organism>
<dbReference type="InterPro" id="IPR050584">
    <property type="entry name" value="Cholesterol_7-desaturase"/>
</dbReference>
<dbReference type="AlphaFoldDB" id="A0A9W7EPS6"/>
<accession>A0A9W7EPS6</accession>
<dbReference type="GO" id="GO:0051537">
    <property type="term" value="F:2 iron, 2 sulfur cluster binding"/>
    <property type="evidence" value="ECO:0007669"/>
    <property type="project" value="UniProtKB-KW"/>
</dbReference>
<dbReference type="InterPro" id="IPR017941">
    <property type="entry name" value="Rieske_2Fe-2S"/>
</dbReference>
<dbReference type="SUPFAM" id="SSF55961">
    <property type="entry name" value="Bet v1-like"/>
    <property type="match status" value="1"/>
</dbReference>
<keyword evidence="10" id="KW-0560">Oxidoreductase</keyword>
<evidence type="ECO:0000256" key="12">
    <source>
        <dbReference type="ARBA" id="ARBA00023014"/>
    </source>
</evidence>
<evidence type="ECO:0000313" key="15">
    <source>
        <dbReference type="EMBL" id="GMH86342.1"/>
    </source>
</evidence>
<dbReference type="PANTHER" id="PTHR21266:SF32">
    <property type="entry name" value="CHOLESTEROL 7-DESATURASE NVD"/>
    <property type="match status" value="1"/>
</dbReference>
<evidence type="ECO:0000256" key="2">
    <source>
        <dbReference type="ARBA" id="ARBA00004370"/>
    </source>
</evidence>
<dbReference type="EMBL" id="BRXY01000312">
    <property type="protein sequence ID" value="GMH86342.1"/>
    <property type="molecule type" value="Genomic_DNA"/>
</dbReference>
<dbReference type="GO" id="GO:0016020">
    <property type="term" value="C:membrane"/>
    <property type="evidence" value="ECO:0007669"/>
    <property type="project" value="UniProtKB-SubCell"/>
</dbReference>
<comment type="subcellular location">
    <subcellularLocation>
        <location evidence="2">Membrane</location>
    </subcellularLocation>
    <subcellularLocation>
        <location evidence="1">Plastid</location>
        <location evidence="1">Chloroplast</location>
    </subcellularLocation>
</comment>
<keyword evidence="3" id="KW-0150">Chloroplast</keyword>
<keyword evidence="6" id="KW-0001">2Fe-2S</keyword>
<evidence type="ECO:0000256" key="1">
    <source>
        <dbReference type="ARBA" id="ARBA00004229"/>
    </source>
</evidence>
<protein>
    <recommendedName>
        <fullName evidence="14">Rieske domain-containing protein</fullName>
    </recommendedName>
</protein>
<dbReference type="Pfam" id="PF00355">
    <property type="entry name" value="Rieske"/>
    <property type="match status" value="1"/>
</dbReference>
<keyword evidence="13" id="KW-0472">Membrane</keyword>
<keyword evidence="4" id="KW-0934">Plastid</keyword>
<dbReference type="SUPFAM" id="SSF50022">
    <property type="entry name" value="ISP domain"/>
    <property type="match status" value="1"/>
</dbReference>
<reference evidence="16" key="1">
    <citation type="journal article" date="2023" name="Commun. Biol.">
        <title>Genome analysis of Parmales, the sister group of diatoms, reveals the evolutionary specialization of diatoms from phago-mixotrophs to photoautotrophs.</title>
        <authorList>
            <person name="Ban H."/>
            <person name="Sato S."/>
            <person name="Yoshikawa S."/>
            <person name="Yamada K."/>
            <person name="Nakamura Y."/>
            <person name="Ichinomiya M."/>
            <person name="Sato N."/>
            <person name="Blanc-Mathieu R."/>
            <person name="Endo H."/>
            <person name="Kuwata A."/>
            <person name="Ogata H."/>
        </authorList>
    </citation>
    <scope>NUCLEOTIDE SEQUENCE [LARGE SCALE GENOMIC DNA]</scope>
    <source>
        <strain evidence="16">NIES 3701</strain>
    </source>
</reference>
<evidence type="ECO:0000256" key="10">
    <source>
        <dbReference type="ARBA" id="ARBA00023002"/>
    </source>
</evidence>
<dbReference type="Pfam" id="PF08417">
    <property type="entry name" value="PaO"/>
    <property type="match status" value="1"/>
</dbReference>
<dbReference type="PROSITE" id="PS51296">
    <property type="entry name" value="RIESKE"/>
    <property type="match status" value="1"/>
</dbReference>
<evidence type="ECO:0000256" key="8">
    <source>
        <dbReference type="ARBA" id="ARBA00022946"/>
    </source>
</evidence>
<comment type="caution">
    <text evidence="15">The sequence shown here is derived from an EMBL/GenBank/DDBJ whole genome shotgun (WGS) entry which is preliminary data.</text>
</comment>
<feature type="domain" description="Rieske" evidence="14">
    <location>
        <begin position="146"/>
        <end position="252"/>
    </location>
</feature>
<evidence type="ECO:0000256" key="9">
    <source>
        <dbReference type="ARBA" id="ARBA00022989"/>
    </source>
</evidence>
<evidence type="ECO:0000256" key="11">
    <source>
        <dbReference type="ARBA" id="ARBA00023004"/>
    </source>
</evidence>
<evidence type="ECO:0000256" key="4">
    <source>
        <dbReference type="ARBA" id="ARBA00022640"/>
    </source>
</evidence>
<gene>
    <name evidence="15" type="ORF">TrST_g76</name>
</gene>
<dbReference type="InterPro" id="IPR036922">
    <property type="entry name" value="Rieske_2Fe-2S_sf"/>
</dbReference>
<keyword evidence="7" id="KW-0479">Metal-binding</keyword>
<keyword evidence="8" id="KW-0809">Transit peptide</keyword>
<proteinExistence type="predicted"/>
<keyword evidence="16" id="KW-1185">Reference proteome</keyword>
<evidence type="ECO:0000256" key="7">
    <source>
        <dbReference type="ARBA" id="ARBA00022723"/>
    </source>
</evidence>
<keyword evidence="9" id="KW-1133">Transmembrane helix</keyword>
<keyword evidence="5" id="KW-0812">Transmembrane</keyword>
<dbReference type="GO" id="GO:0010277">
    <property type="term" value="F:chlorophyllide a oxygenase activity"/>
    <property type="evidence" value="ECO:0007669"/>
    <property type="project" value="InterPro"/>
</dbReference>
<name>A0A9W7EPS6_9STRA</name>